<keyword evidence="3" id="KW-0479">Metal-binding</keyword>
<evidence type="ECO:0000313" key="9">
    <source>
        <dbReference type="EMBL" id="MBW15175.1"/>
    </source>
</evidence>
<keyword evidence="9" id="KW-0808">Transferase</keyword>
<accession>A0A2H8TM16</accession>
<dbReference type="AlphaFoldDB" id="A0A2H8TM16"/>
<evidence type="ECO:0000256" key="4">
    <source>
        <dbReference type="ARBA" id="ARBA00022741"/>
    </source>
</evidence>
<evidence type="ECO:0000256" key="1">
    <source>
        <dbReference type="ARBA" id="ARBA00001946"/>
    </source>
</evidence>
<sequence>MKLVQHPNVVRLYEVIDTHSKLYLILELADSGDLYDYIMRHEGGLSEQLACEYFAQIVRAISYCHKLHVVHRDLKPENVVFFEKQGIVKLTDFGFSNTFCPGQKLETSCGSLAYSAPEILIGNSYNATAVDIWSLGVILFMLVCGEAPFHSANDSETLTMIMDCKYKVSNHVSEECKALISRMLVRNPEKRATLDEIAADVWLKDVKVISDDESPLVSKQLINEDDHALIIQKMISGKIATKEQIVDALDKNEYNHITATYYLLAERKLKYSTPKKSQAIKNDMKVPQLKVDDTSNQNNALMVVNNSAPKSVILGSLHSDRPKRTRKCSVVVEEEDEKEDEEEDDDNSSLNRRGSRSEGKLNTIASELQTKKLLITEVHETNPASVSITPNKIPPPFVASHSSPQLLLEDKQNRTSNYITYEQRRSKMHKNRTASCSSSETSDDDTDGRKKRGSSRSLASFKGNDKDPDNDGMGNAGGQSSEPSQEHNTDVQKGDGNSGNKTEKPSGNAAGRRRCISANARSRRGRSAETRLRESQSLNRITEVQESEVNIPSSTANCDNFESTNKNCQVSTDNTIAGKNSATISNLPQYKKHQTSKRISLFSKYLNLQKKLCTQILFSKKNADNRLYKAKSCSEMANSKIAIREVSADRC</sequence>
<dbReference type="PANTHER" id="PTHR24346:SF45">
    <property type="entry name" value="PROTEIN KINASE DOMAIN-CONTAINING PROTEIN"/>
    <property type="match status" value="1"/>
</dbReference>
<dbReference type="GO" id="GO:0004674">
    <property type="term" value="F:protein serine/threonine kinase activity"/>
    <property type="evidence" value="ECO:0007669"/>
    <property type="project" value="UniProtKB-ARBA"/>
</dbReference>
<evidence type="ECO:0000259" key="8">
    <source>
        <dbReference type="PROSITE" id="PS50011"/>
    </source>
</evidence>
<dbReference type="PANTHER" id="PTHR24346">
    <property type="entry name" value="MAP/MICROTUBULE AFFINITY-REGULATING KINASE"/>
    <property type="match status" value="1"/>
</dbReference>
<dbReference type="PROSITE" id="PS00108">
    <property type="entry name" value="PROTEIN_KINASE_ST"/>
    <property type="match status" value="1"/>
</dbReference>
<feature type="region of interest" description="Disordered" evidence="7">
    <location>
        <begin position="324"/>
        <end position="362"/>
    </location>
</feature>
<evidence type="ECO:0000256" key="7">
    <source>
        <dbReference type="SAM" id="MobiDB-lite"/>
    </source>
</evidence>
<dbReference type="SMART" id="SM00220">
    <property type="entry name" value="S_TKc"/>
    <property type="match status" value="1"/>
</dbReference>
<dbReference type="SUPFAM" id="SSF56112">
    <property type="entry name" value="Protein kinase-like (PK-like)"/>
    <property type="match status" value="1"/>
</dbReference>
<dbReference type="OrthoDB" id="942095at2759"/>
<keyword evidence="5" id="KW-0067">ATP-binding</keyword>
<proteinExistence type="predicted"/>
<keyword evidence="4" id="KW-0547">Nucleotide-binding</keyword>
<feature type="compositionally biased region" description="Acidic residues" evidence="7">
    <location>
        <begin position="332"/>
        <end position="347"/>
    </location>
</feature>
<dbReference type="InterPro" id="IPR000719">
    <property type="entry name" value="Prot_kinase_dom"/>
</dbReference>
<feature type="region of interest" description="Disordered" evidence="7">
    <location>
        <begin position="385"/>
        <end position="535"/>
    </location>
</feature>
<dbReference type="InterPro" id="IPR011009">
    <property type="entry name" value="Kinase-like_dom_sf"/>
</dbReference>
<comment type="cofactor">
    <cofactor evidence="1">
        <name>Mg(2+)</name>
        <dbReference type="ChEBI" id="CHEBI:18420"/>
    </cofactor>
</comment>
<feature type="compositionally biased region" description="Basic and acidic residues" evidence="7">
    <location>
        <begin position="484"/>
        <end position="493"/>
    </location>
</feature>
<protein>
    <submittedName>
        <fullName evidence="9">SNF-related serine/threonine-protein kinase</fullName>
    </submittedName>
</protein>
<evidence type="ECO:0000256" key="3">
    <source>
        <dbReference type="ARBA" id="ARBA00022723"/>
    </source>
</evidence>
<name>A0A2H8TM16_9HEMI</name>
<evidence type="ECO:0000256" key="5">
    <source>
        <dbReference type="ARBA" id="ARBA00022840"/>
    </source>
</evidence>
<dbReference type="EMBL" id="GFXV01003370">
    <property type="protein sequence ID" value="MBW15175.1"/>
    <property type="molecule type" value="Transcribed_RNA"/>
</dbReference>
<gene>
    <name evidence="9" type="primary">SNRK_0</name>
</gene>
<dbReference type="GO" id="GO:0046872">
    <property type="term" value="F:metal ion binding"/>
    <property type="evidence" value="ECO:0007669"/>
    <property type="project" value="UniProtKB-KW"/>
</dbReference>
<dbReference type="CDD" id="cd14339">
    <property type="entry name" value="UBA_SNRK"/>
    <property type="match status" value="1"/>
</dbReference>
<dbReference type="FunFam" id="1.10.510.10:FF:000166">
    <property type="entry name" value="SNF-related serine/threonine-protein kinase"/>
    <property type="match status" value="1"/>
</dbReference>
<organism evidence="9">
    <name type="scientific">Melanaphis sacchari</name>
    <dbReference type="NCBI Taxonomy" id="742174"/>
    <lineage>
        <taxon>Eukaryota</taxon>
        <taxon>Metazoa</taxon>
        <taxon>Ecdysozoa</taxon>
        <taxon>Arthropoda</taxon>
        <taxon>Hexapoda</taxon>
        <taxon>Insecta</taxon>
        <taxon>Pterygota</taxon>
        <taxon>Neoptera</taxon>
        <taxon>Paraneoptera</taxon>
        <taxon>Hemiptera</taxon>
        <taxon>Sternorrhyncha</taxon>
        <taxon>Aphidomorpha</taxon>
        <taxon>Aphidoidea</taxon>
        <taxon>Aphididae</taxon>
        <taxon>Aphidini</taxon>
        <taxon>Melanaphis</taxon>
    </lineage>
</organism>
<dbReference type="GO" id="GO:0005524">
    <property type="term" value="F:ATP binding"/>
    <property type="evidence" value="ECO:0007669"/>
    <property type="project" value="UniProtKB-KW"/>
</dbReference>
<keyword evidence="9" id="KW-0418">Kinase</keyword>
<feature type="domain" description="Protein kinase" evidence="8">
    <location>
        <begin position="1"/>
        <end position="203"/>
    </location>
</feature>
<dbReference type="GO" id="GO:0005737">
    <property type="term" value="C:cytoplasm"/>
    <property type="evidence" value="ECO:0007669"/>
    <property type="project" value="TreeGrafter"/>
</dbReference>
<evidence type="ECO:0000256" key="6">
    <source>
        <dbReference type="ARBA" id="ARBA00022842"/>
    </source>
</evidence>
<dbReference type="InterPro" id="IPR008271">
    <property type="entry name" value="Ser/Thr_kinase_AS"/>
</dbReference>
<evidence type="ECO:0000256" key="2">
    <source>
        <dbReference type="ARBA" id="ARBA00022553"/>
    </source>
</evidence>
<dbReference type="Pfam" id="PF00069">
    <property type="entry name" value="Pkinase"/>
    <property type="match status" value="1"/>
</dbReference>
<dbReference type="Gene3D" id="1.10.510.10">
    <property type="entry name" value="Transferase(Phosphotransferase) domain 1"/>
    <property type="match status" value="1"/>
</dbReference>
<keyword evidence="6" id="KW-0460">Magnesium</keyword>
<dbReference type="PROSITE" id="PS50011">
    <property type="entry name" value="PROTEIN_KINASE_DOM"/>
    <property type="match status" value="1"/>
</dbReference>
<feature type="compositionally biased region" description="Basic residues" evidence="7">
    <location>
        <begin position="511"/>
        <end position="525"/>
    </location>
</feature>
<dbReference type="GO" id="GO:0035556">
    <property type="term" value="P:intracellular signal transduction"/>
    <property type="evidence" value="ECO:0007669"/>
    <property type="project" value="TreeGrafter"/>
</dbReference>
<reference evidence="9" key="1">
    <citation type="submission" date="2017-10" db="EMBL/GenBank/DDBJ databases">
        <title>Transcriptome Assembly of Sugarcane Aphid Adults.</title>
        <authorList>
            <person name="Scully E.D."/>
            <person name="Palmer N.A."/>
            <person name="Geib S.M."/>
            <person name="Sarath G."/>
            <person name="Sattler S.E."/>
        </authorList>
    </citation>
    <scope>NUCLEOTIDE SEQUENCE</scope>
    <source>
        <tissue evidence="9">Whole body</tissue>
    </source>
</reference>
<keyword evidence="2" id="KW-0597">Phosphoprotein</keyword>